<dbReference type="Proteomes" id="UP001596028">
    <property type="component" value="Unassembled WGS sequence"/>
</dbReference>
<dbReference type="PROSITE" id="PS51365">
    <property type="entry name" value="RENAL_DIPEPTIDASE_2"/>
    <property type="match status" value="1"/>
</dbReference>
<keyword evidence="2" id="KW-1185">Reference proteome</keyword>
<dbReference type="Gene3D" id="3.20.20.140">
    <property type="entry name" value="Metal-dependent hydrolases"/>
    <property type="match status" value="1"/>
</dbReference>
<dbReference type="EMBL" id="JBHSEP010000007">
    <property type="protein sequence ID" value="MFC4599020.1"/>
    <property type="molecule type" value="Genomic_DNA"/>
</dbReference>
<comment type="caution">
    <text evidence="1">The sequence shown here is derived from an EMBL/GenBank/DDBJ whole genome shotgun (WGS) entry which is preliminary data.</text>
</comment>
<reference evidence="2" key="1">
    <citation type="journal article" date="2019" name="Int. J. Syst. Evol. Microbiol.">
        <title>The Global Catalogue of Microorganisms (GCM) 10K type strain sequencing project: providing services to taxonomists for standard genome sequencing and annotation.</title>
        <authorList>
            <consortium name="The Broad Institute Genomics Platform"/>
            <consortium name="The Broad Institute Genome Sequencing Center for Infectious Disease"/>
            <person name="Wu L."/>
            <person name="Ma J."/>
        </authorList>
    </citation>
    <scope>NUCLEOTIDE SEQUENCE [LARGE SCALE GENOMIC DNA]</scope>
    <source>
        <strain evidence="2">CCUG 49571</strain>
    </source>
</reference>
<evidence type="ECO:0000313" key="2">
    <source>
        <dbReference type="Proteomes" id="UP001596028"/>
    </source>
</evidence>
<dbReference type="Pfam" id="PF01244">
    <property type="entry name" value="Peptidase_M19"/>
    <property type="match status" value="1"/>
</dbReference>
<organism evidence="1 2">
    <name type="scientific">Cohnella hongkongensis</name>
    <dbReference type="NCBI Taxonomy" id="178337"/>
    <lineage>
        <taxon>Bacteria</taxon>
        <taxon>Bacillati</taxon>
        <taxon>Bacillota</taxon>
        <taxon>Bacilli</taxon>
        <taxon>Bacillales</taxon>
        <taxon>Paenibacillaceae</taxon>
        <taxon>Cohnella</taxon>
    </lineage>
</organism>
<accession>A0ABV9FDE1</accession>
<gene>
    <name evidence="1" type="ORF">ACFO3S_12285</name>
</gene>
<evidence type="ECO:0000313" key="1">
    <source>
        <dbReference type="EMBL" id="MFC4599020.1"/>
    </source>
</evidence>
<dbReference type="CDD" id="cd01301">
    <property type="entry name" value="rDP_like"/>
    <property type="match status" value="1"/>
</dbReference>
<dbReference type="PANTHER" id="PTHR10443">
    <property type="entry name" value="MICROSOMAL DIPEPTIDASE"/>
    <property type="match status" value="1"/>
</dbReference>
<dbReference type="PANTHER" id="PTHR10443:SF12">
    <property type="entry name" value="DIPEPTIDASE"/>
    <property type="match status" value="1"/>
</dbReference>
<dbReference type="SUPFAM" id="SSF51556">
    <property type="entry name" value="Metallo-dependent hydrolases"/>
    <property type="match status" value="1"/>
</dbReference>
<dbReference type="RefSeq" id="WP_378095992.1">
    <property type="nucleotide sequence ID" value="NZ_JBHSEP010000007.1"/>
</dbReference>
<dbReference type="InterPro" id="IPR032466">
    <property type="entry name" value="Metal_Hydrolase"/>
</dbReference>
<sequence length="315" mass="34882">MRIVDLHADVLCKLLENPGTRWREPRAGESSPFDATPERLRQAGVGLQVFPLFLPEELPQNVETVFRGAELFWNDVLTAKGFKLIRFSADLEAARKEGRIGALFALEGAGALQGEMWALRLLHRLGLRLLGPTWNHANWACDGATEPRGGGFTKAGRQLVAECERMGILLDVSHLSDRGFWELAEKATRPFLASHSNARSIVDHPRNLTDEQIKAIIEAGGLIGITFVPWFAAASRPARIADVLRHVDHVCALGGEKQVAFGSDFDGISTHVHGLEHPGRYPDLMEEMLKRYPATFVHDIMGDNATRFLVTNLPN</sequence>
<dbReference type="InterPro" id="IPR008257">
    <property type="entry name" value="Pept_M19"/>
</dbReference>
<name>A0ABV9FDE1_9BACL</name>
<proteinExistence type="predicted"/>
<protein>
    <submittedName>
        <fullName evidence="1">Dipeptidase</fullName>
    </submittedName>
</protein>